<feature type="transmembrane region" description="Helical" evidence="1">
    <location>
        <begin position="29"/>
        <end position="47"/>
    </location>
</feature>
<accession>A0A7Z7LG79</accession>
<dbReference type="EMBL" id="LS974202">
    <property type="protein sequence ID" value="SSC13156.1"/>
    <property type="molecule type" value="Genomic_DNA"/>
</dbReference>
<sequence length="306" mass="35672">MIRLPSYLFFIGGFFSYASIFFASPTISMTMSIIGMIISLYIWYVLARNRDMHLKMMKTKKLIVEQDLRNLKIYTNARLWVILYSASFIAMNISGLFVIKAILENVDITLEAPRMEELIGVLGTGYVLFSWIFFLSGIASILLYAKLIMLLYNDEMKIQSLEGKARNIPLLVTKPLSVILVLLFTLVTYGLFSWFMRYRLYSFQKLHNFLEKKLERESMKSVIIQERRLDKEVNRESEELAEDLLKKYSESLSRVNGPEDRKEVIALLFKDLGDLKTDHARSLLDQLLSKELLSENEFNRLIRLLV</sequence>
<evidence type="ECO:0000256" key="1">
    <source>
        <dbReference type="SAM" id="Phobius"/>
    </source>
</evidence>
<protein>
    <submittedName>
        <fullName evidence="2">Uncharacterized protein</fullName>
    </submittedName>
</protein>
<evidence type="ECO:0000313" key="3">
    <source>
        <dbReference type="Proteomes" id="UP000250796"/>
    </source>
</evidence>
<organism evidence="2 3">
    <name type="scientific">Mesotoga infera</name>
    <dbReference type="NCBI Taxonomy" id="1236046"/>
    <lineage>
        <taxon>Bacteria</taxon>
        <taxon>Thermotogati</taxon>
        <taxon>Thermotogota</taxon>
        <taxon>Thermotogae</taxon>
        <taxon>Kosmotogales</taxon>
        <taxon>Kosmotogaceae</taxon>
        <taxon>Mesotoga</taxon>
    </lineage>
</organism>
<gene>
    <name evidence="2" type="ORF">MESINF_1712</name>
</gene>
<keyword evidence="3" id="KW-1185">Reference proteome</keyword>
<proteinExistence type="predicted"/>
<feature type="transmembrane region" description="Helical" evidence="1">
    <location>
        <begin position="7"/>
        <end position="23"/>
    </location>
</feature>
<dbReference type="Proteomes" id="UP000250796">
    <property type="component" value="Chromosome MESINF"/>
</dbReference>
<dbReference type="RefSeq" id="WP_169699333.1">
    <property type="nucleotide sequence ID" value="NZ_LS974202.1"/>
</dbReference>
<evidence type="ECO:0000313" key="2">
    <source>
        <dbReference type="EMBL" id="SSC13156.1"/>
    </source>
</evidence>
<keyword evidence="1" id="KW-0812">Transmembrane</keyword>
<feature type="transmembrane region" description="Helical" evidence="1">
    <location>
        <begin position="79"/>
        <end position="103"/>
    </location>
</feature>
<keyword evidence="1" id="KW-1133">Transmembrane helix</keyword>
<feature type="transmembrane region" description="Helical" evidence="1">
    <location>
        <begin position="168"/>
        <end position="196"/>
    </location>
</feature>
<feature type="transmembrane region" description="Helical" evidence="1">
    <location>
        <begin position="123"/>
        <end position="147"/>
    </location>
</feature>
<dbReference type="KEGG" id="minf:MESINF_1712"/>
<dbReference type="AlphaFoldDB" id="A0A7Z7LG79"/>
<name>A0A7Z7LG79_9BACT</name>
<reference evidence="2 3" key="1">
    <citation type="submission" date="2017-01" db="EMBL/GenBank/DDBJ databases">
        <authorList>
            <person name="Erauso G."/>
        </authorList>
    </citation>
    <scope>NUCLEOTIDE SEQUENCE [LARGE SCALE GENOMIC DNA]</scope>
    <source>
        <strain evidence="2">MESINF1</strain>
    </source>
</reference>
<keyword evidence="1" id="KW-0472">Membrane</keyword>